<reference evidence="11" key="1">
    <citation type="journal article" date="2012" name="Nat. Biotechnol.">
        <title>Reference genome sequence of the model plant Setaria.</title>
        <authorList>
            <person name="Bennetzen J.L."/>
            <person name="Schmutz J."/>
            <person name="Wang H."/>
            <person name="Percifield R."/>
            <person name="Hawkins J."/>
            <person name="Pontaroli A.C."/>
            <person name="Estep M."/>
            <person name="Feng L."/>
            <person name="Vaughn J.N."/>
            <person name="Grimwood J."/>
            <person name="Jenkins J."/>
            <person name="Barry K."/>
            <person name="Lindquist E."/>
            <person name="Hellsten U."/>
            <person name="Deshpande S."/>
            <person name="Wang X."/>
            <person name="Wu X."/>
            <person name="Mitros T."/>
            <person name="Triplett J."/>
            <person name="Yang X."/>
            <person name="Ye C.Y."/>
            <person name="Mauro-Herrera M."/>
            <person name="Wang L."/>
            <person name="Li P."/>
            <person name="Sharma M."/>
            <person name="Sharma R."/>
            <person name="Ronald P.C."/>
            <person name="Panaud O."/>
            <person name="Kellogg E.A."/>
            <person name="Brutnell T.P."/>
            <person name="Doust A.N."/>
            <person name="Tuskan G.A."/>
            <person name="Rokhsar D."/>
            <person name="Devos K.M."/>
        </authorList>
    </citation>
    <scope>NUCLEOTIDE SEQUENCE [LARGE SCALE GENOMIC DNA]</scope>
    <source>
        <strain evidence="11">Yugu1</strain>
    </source>
</reference>
<evidence type="ECO:0000256" key="9">
    <source>
        <dbReference type="SAM" id="SignalP"/>
    </source>
</evidence>
<evidence type="ECO:0000256" key="2">
    <source>
        <dbReference type="ARBA" id="ARBA00008891"/>
    </source>
</evidence>
<dbReference type="OrthoDB" id="2019149at2759"/>
<comment type="function">
    <text evidence="8">Acts in the modification of cell walls via demethylesterification of cell wall pectin.</text>
</comment>
<dbReference type="UniPathway" id="UPA00545">
    <property type="reaction ID" value="UER00823"/>
</dbReference>
<dbReference type="EC" id="3.1.1.11" evidence="3"/>
<evidence type="ECO:0000256" key="6">
    <source>
        <dbReference type="ARBA" id="ARBA00023180"/>
    </source>
</evidence>
<proteinExistence type="inferred from homology"/>
<dbReference type="SUPFAM" id="SSF51126">
    <property type="entry name" value="Pectin lyase-like"/>
    <property type="match status" value="1"/>
</dbReference>
<dbReference type="PANTHER" id="PTHR31321:SF131">
    <property type="entry name" value="OS07G0655600 PROTEIN"/>
    <property type="match status" value="1"/>
</dbReference>
<evidence type="ECO:0000256" key="5">
    <source>
        <dbReference type="ARBA" id="ARBA00023085"/>
    </source>
</evidence>
<dbReference type="STRING" id="4555.A0A368Q8N3"/>
<organism evidence="11">
    <name type="scientific">Setaria italica</name>
    <name type="common">Foxtail millet</name>
    <name type="synonym">Panicum italicum</name>
    <dbReference type="NCBI Taxonomy" id="4555"/>
    <lineage>
        <taxon>Eukaryota</taxon>
        <taxon>Viridiplantae</taxon>
        <taxon>Streptophyta</taxon>
        <taxon>Embryophyta</taxon>
        <taxon>Tracheophyta</taxon>
        <taxon>Spermatophyta</taxon>
        <taxon>Magnoliopsida</taxon>
        <taxon>Liliopsida</taxon>
        <taxon>Poales</taxon>
        <taxon>Poaceae</taxon>
        <taxon>PACMAD clade</taxon>
        <taxon>Panicoideae</taxon>
        <taxon>Panicodae</taxon>
        <taxon>Paniceae</taxon>
        <taxon>Cenchrinae</taxon>
        <taxon>Setaria</taxon>
    </lineage>
</organism>
<name>A0A368Q8N3_SETIT</name>
<dbReference type="InterPro" id="IPR000070">
    <property type="entry name" value="Pectinesterase_cat"/>
</dbReference>
<dbReference type="Gene3D" id="2.160.20.10">
    <property type="entry name" value="Single-stranded right-handed beta-helix, Pectin lyase-like"/>
    <property type="match status" value="1"/>
</dbReference>
<comment type="similarity">
    <text evidence="2">Belongs to the pectinesterase family.</text>
</comment>
<feature type="chain" id="PRO_5016613729" description="pectinesterase" evidence="9">
    <location>
        <begin position="33"/>
        <end position="352"/>
    </location>
</feature>
<evidence type="ECO:0000313" key="11">
    <source>
        <dbReference type="EMBL" id="RCV14299.1"/>
    </source>
</evidence>
<dbReference type="PANTHER" id="PTHR31321">
    <property type="entry name" value="ACYL-COA THIOESTER HYDROLASE YBHC-RELATED"/>
    <property type="match status" value="1"/>
</dbReference>
<evidence type="ECO:0000256" key="8">
    <source>
        <dbReference type="ARBA" id="ARBA00057335"/>
    </source>
</evidence>
<comment type="pathway">
    <text evidence="1">Glycan metabolism; pectin degradation; 2-dehydro-3-deoxy-D-gluconate from pectin: step 1/5.</text>
</comment>
<keyword evidence="5" id="KW-0063">Aspartyl esterase</keyword>
<comment type="catalytic activity">
    <reaction evidence="7">
        <text>[(1-&gt;4)-alpha-D-galacturonosyl methyl ester](n) + n H2O = [(1-&gt;4)-alpha-D-galacturonosyl](n) + n methanol + n H(+)</text>
        <dbReference type="Rhea" id="RHEA:22380"/>
        <dbReference type="Rhea" id="RHEA-COMP:14570"/>
        <dbReference type="Rhea" id="RHEA-COMP:14573"/>
        <dbReference type="ChEBI" id="CHEBI:15377"/>
        <dbReference type="ChEBI" id="CHEBI:15378"/>
        <dbReference type="ChEBI" id="CHEBI:17790"/>
        <dbReference type="ChEBI" id="CHEBI:140522"/>
        <dbReference type="ChEBI" id="CHEBI:140523"/>
        <dbReference type="EC" id="3.1.1.11"/>
    </reaction>
</comment>
<dbReference type="InterPro" id="IPR012334">
    <property type="entry name" value="Pectin_lyas_fold"/>
</dbReference>
<feature type="signal peptide" evidence="9">
    <location>
        <begin position="1"/>
        <end position="32"/>
    </location>
</feature>
<dbReference type="AlphaFoldDB" id="A0A368Q8N3"/>
<keyword evidence="4" id="KW-0378">Hydrolase</keyword>
<keyword evidence="6" id="KW-0325">Glycoprotein</keyword>
<dbReference type="OMA" id="SKMQPSR"/>
<evidence type="ECO:0000256" key="1">
    <source>
        <dbReference type="ARBA" id="ARBA00005184"/>
    </source>
</evidence>
<evidence type="ECO:0000259" key="10">
    <source>
        <dbReference type="Pfam" id="PF01095"/>
    </source>
</evidence>
<dbReference type="Pfam" id="PF01095">
    <property type="entry name" value="Pectinesterase"/>
    <property type="match status" value="1"/>
</dbReference>
<feature type="domain" description="Pectinesterase catalytic" evidence="10">
    <location>
        <begin position="38"/>
        <end position="340"/>
    </location>
</feature>
<dbReference type="FunFam" id="2.160.20.10:FF:000013">
    <property type="entry name" value="Pectinesterase"/>
    <property type="match status" value="1"/>
</dbReference>
<sequence>MQPFCFSCSSPLLVVLFLLLLLRLSTPSLAWAAVSRTITVDRQGRGDFPTVQSAVDSVPDGNRDWIKIHVHAGSFWEKVTIPRRKGYILLEGHGSSTTDISFDANARAGIDQIMRRPNVGVDEHSPTMRSATFTVLADNFVARDISFKNAYRAQDVSKENQAVAALVGGDKSAFYGCEFHGFQDTLCDFKGRHYFRRCLVRGGVGFVFGSGHPSTYEDCVLMSNMPPGPQPGWVTAHARLDAGSPGGLVFKGGAVTGTGRIYLGRAWNGYATVVFYGTRMDDVVVPQGWQAWNAGNDVSQVTFAEVGCTGPGSDVSRREGWEKRLSDEEVKRFVDMKFIDDGWLSTQPYLNC</sequence>
<dbReference type="GO" id="GO:0042545">
    <property type="term" value="P:cell wall modification"/>
    <property type="evidence" value="ECO:0007669"/>
    <property type="project" value="InterPro"/>
</dbReference>
<dbReference type="GO" id="GO:0045490">
    <property type="term" value="P:pectin catabolic process"/>
    <property type="evidence" value="ECO:0007669"/>
    <property type="project" value="UniProtKB-UniPathway"/>
</dbReference>
<evidence type="ECO:0000256" key="3">
    <source>
        <dbReference type="ARBA" id="ARBA00013229"/>
    </source>
</evidence>
<gene>
    <name evidence="11" type="ORF">SETIT_2G414500v2</name>
</gene>
<reference evidence="11" key="2">
    <citation type="submission" date="2015-07" db="EMBL/GenBank/DDBJ databases">
        <authorList>
            <person name="Noorani M."/>
        </authorList>
    </citation>
    <scope>NUCLEOTIDE SEQUENCE</scope>
    <source>
        <strain evidence="11">Yugu1</strain>
    </source>
</reference>
<dbReference type="EMBL" id="CM003529">
    <property type="protein sequence ID" value="RCV14299.1"/>
    <property type="molecule type" value="Genomic_DNA"/>
</dbReference>
<accession>A0A368Q8N3</accession>
<keyword evidence="9" id="KW-0732">Signal</keyword>
<dbReference type="InterPro" id="IPR011050">
    <property type="entry name" value="Pectin_lyase_fold/virulence"/>
</dbReference>
<dbReference type="GO" id="GO:0030599">
    <property type="term" value="F:pectinesterase activity"/>
    <property type="evidence" value="ECO:0007669"/>
    <property type="project" value="UniProtKB-EC"/>
</dbReference>
<evidence type="ECO:0000256" key="4">
    <source>
        <dbReference type="ARBA" id="ARBA00022801"/>
    </source>
</evidence>
<protein>
    <recommendedName>
        <fullName evidence="3">pectinesterase</fullName>
        <ecNumber evidence="3">3.1.1.11</ecNumber>
    </recommendedName>
</protein>
<evidence type="ECO:0000256" key="7">
    <source>
        <dbReference type="ARBA" id="ARBA00047928"/>
    </source>
</evidence>